<dbReference type="Pfam" id="PF00646">
    <property type="entry name" value="F-box"/>
    <property type="match status" value="1"/>
</dbReference>
<accession>A0A8J5UWN4</accession>
<evidence type="ECO:0000259" key="1">
    <source>
        <dbReference type="PROSITE" id="PS50181"/>
    </source>
</evidence>
<dbReference type="InterPro" id="IPR001810">
    <property type="entry name" value="F-box_dom"/>
</dbReference>
<keyword evidence="3" id="KW-1185">Reference proteome</keyword>
<organism evidence="2 3">
    <name type="scientific">[Candida] subhashii</name>
    <dbReference type="NCBI Taxonomy" id="561895"/>
    <lineage>
        <taxon>Eukaryota</taxon>
        <taxon>Fungi</taxon>
        <taxon>Dikarya</taxon>
        <taxon>Ascomycota</taxon>
        <taxon>Saccharomycotina</taxon>
        <taxon>Pichiomycetes</taxon>
        <taxon>Debaryomycetaceae</taxon>
        <taxon>Spathaspora</taxon>
    </lineage>
</organism>
<comment type="caution">
    <text evidence="2">The sequence shown here is derived from an EMBL/GenBank/DDBJ whole genome shotgun (WGS) entry which is preliminary data.</text>
</comment>
<dbReference type="PROSITE" id="PS50181">
    <property type="entry name" value="FBOX"/>
    <property type="match status" value="1"/>
</dbReference>
<dbReference type="Proteomes" id="UP000694255">
    <property type="component" value="Unassembled WGS sequence"/>
</dbReference>
<gene>
    <name evidence="2" type="ORF">J8A68_003367</name>
</gene>
<reference evidence="2 3" key="1">
    <citation type="journal article" date="2021" name="DNA Res.">
        <title>Genome analysis of Candida subhashii reveals its hybrid nature and dual mitochondrial genome conformations.</title>
        <authorList>
            <person name="Mixao V."/>
            <person name="Hegedusova E."/>
            <person name="Saus E."/>
            <person name="Pryszcz L.P."/>
            <person name="Cillingova A."/>
            <person name="Nosek J."/>
            <person name="Gabaldon T."/>
        </authorList>
    </citation>
    <scope>NUCLEOTIDE SEQUENCE [LARGE SCALE GENOMIC DNA]</scope>
    <source>
        <strain evidence="2 3">CBS 10753</strain>
    </source>
</reference>
<dbReference type="AlphaFoldDB" id="A0A8J5UWN4"/>
<dbReference type="OrthoDB" id="2852960at2759"/>
<proteinExistence type="predicted"/>
<sequence>MNVNSKDSPMKDANVLVDFPDEIWLQIFKHLSTFDLFKFQLLSKRLRNLNNQILWHSIYVYHPYVCRAGNPWNKHTWMSMGSFLHLSRSGKLKPRFMKELIFYGDNYMCLEWYKELTKTLHKCNIACFQVGQFQTRKNYYWTKVGHFYVSKRQGIEDHLDFHLIRSLRIGEVDPEFYQTVLPRFISLKSLHIDEPVAFKLTKRLRLNTLFLGSSRDVNNIIDNFCWQKLESLSLQKVPRNWHKLSQSLFSIKEIELDGTIKHLPRYSLSEVHYLNRIPEDDLKFLPYHPVTHLSVDSYTDYDQTFKLAETIESLRTLRVAMTTLRIVRSTGITQFVETEAREFM</sequence>
<feature type="domain" description="F-box" evidence="1">
    <location>
        <begin position="13"/>
        <end position="58"/>
    </location>
</feature>
<dbReference type="SMART" id="SM00256">
    <property type="entry name" value="FBOX"/>
    <property type="match status" value="1"/>
</dbReference>
<dbReference type="GeneID" id="73470167"/>
<dbReference type="EMBL" id="JAGSYN010000149">
    <property type="protein sequence ID" value="KAG7663095.1"/>
    <property type="molecule type" value="Genomic_DNA"/>
</dbReference>
<evidence type="ECO:0000313" key="3">
    <source>
        <dbReference type="Proteomes" id="UP000694255"/>
    </source>
</evidence>
<dbReference type="RefSeq" id="XP_049263328.1">
    <property type="nucleotide sequence ID" value="XM_049407215.1"/>
</dbReference>
<protein>
    <recommendedName>
        <fullName evidence="1">F-box domain-containing protein</fullName>
    </recommendedName>
</protein>
<evidence type="ECO:0000313" key="2">
    <source>
        <dbReference type="EMBL" id="KAG7663095.1"/>
    </source>
</evidence>
<name>A0A8J5UWN4_9ASCO</name>